<gene>
    <name evidence="14" type="primary">bla</name>
    <name evidence="14" type="ORF">GTP45_06155</name>
</gene>
<dbReference type="GO" id="GO:0042597">
    <property type="term" value="C:periplasmic space"/>
    <property type="evidence" value="ECO:0007669"/>
    <property type="project" value="UniProtKB-SubCell"/>
</dbReference>
<evidence type="ECO:0000313" key="15">
    <source>
        <dbReference type="Proteomes" id="UP000450012"/>
    </source>
</evidence>
<evidence type="ECO:0000313" key="14">
    <source>
        <dbReference type="EMBL" id="MYM66419.1"/>
    </source>
</evidence>
<keyword evidence="15" id="KW-1185">Reference proteome</keyword>
<evidence type="ECO:0000256" key="5">
    <source>
        <dbReference type="ARBA" id="ARBA00012865"/>
    </source>
</evidence>
<keyword evidence="6" id="KW-0479">Metal-binding</keyword>
<proteinExistence type="inferred from homology"/>
<dbReference type="InterPro" id="IPR001018">
    <property type="entry name" value="Beta-lactamase_class-B_CS"/>
</dbReference>
<dbReference type="NCBIfam" id="NF012229">
    <property type="entry name" value="bla_class_B_core"/>
    <property type="match status" value="1"/>
</dbReference>
<evidence type="ECO:0000256" key="2">
    <source>
        <dbReference type="ARBA" id="ARBA00001947"/>
    </source>
</evidence>
<dbReference type="GO" id="GO:0017001">
    <property type="term" value="P:antibiotic catabolic process"/>
    <property type="evidence" value="ECO:0007669"/>
    <property type="project" value="InterPro"/>
</dbReference>
<dbReference type="GO" id="GO:0008800">
    <property type="term" value="F:beta-lactamase activity"/>
    <property type="evidence" value="ECO:0007669"/>
    <property type="project" value="UniProtKB-EC"/>
</dbReference>
<keyword evidence="9" id="KW-0378">Hydrolase</keyword>
<comment type="subcellular location">
    <subcellularLocation>
        <location evidence="3">Periplasm</location>
    </subcellularLocation>
</comment>
<comment type="similarity">
    <text evidence="4">Belongs to the metallo-beta-lactamase superfamily. Class-B beta-lactamase family.</text>
</comment>
<dbReference type="RefSeq" id="WP_161012999.1">
    <property type="nucleotide sequence ID" value="NZ_WWCK01000002.1"/>
</dbReference>
<evidence type="ECO:0000256" key="4">
    <source>
        <dbReference type="ARBA" id="ARBA00005250"/>
    </source>
</evidence>
<reference evidence="14 15" key="1">
    <citation type="submission" date="2019-12" db="EMBL/GenBank/DDBJ databases">
        <title>Novel species isolated from a subtropical stream in China.</title>
        <authorList>
            <person name="Lu H."/>
        </authorList>
    </citation>
    <scope>NUCLEOTIDE SEQUENCE [LARGE SCALE GENOMIC DNA]</scope>
    <source>
        <strain evidence="14 15">FT55W</strain>
    </source>
</reference>
<feature type="domain" description="Metallo-beta-lactamase" evidence="13">
    <location>
        <begin position="43"/>
        <end position="236"/>
    </location>
</feature>
<dbReference type="PANTHER" id="PTHR42951">
    <property type="entry name" value="METALLO-BETA-LACTAMASE DOMAIN-CONTAINING"/>
    <property type="match status" value="1"/>
</dbReference>
<evidence type="ECO:0000256" key="8">
    <source>
        <dbReference type="ARBA" id="ARBA00022764"/>
    </source>
</evidence>
<evidence type="ECO:0000256" key="7">
    <source>
        <dbReference type="ARBA" id="ARBA00022729"/>
    </source>
</evidence>
<dbReference type="PANTHER" id="PTHR42951:SF17">
    <property type="entry name" value="METALLO-BETA-LACTAMASE DOMAIN-CONTAINING PROTEIN"/>
    <property type="match status" value="1"/>
</dbReference>
<evidence type="ECO:0000256" key="9">
    <source>
        <dbReference type="ARBA" id="ARBA00022801"/>
    </source>
</evidence>
<accession>A0A7X4GPT2</accession>
<dbReference type="InterPro" id="IPR036866">
    <property type="entry name" value="RibonucZ/Hydroxyglut_hydro"/>
</dbReference>
<evidence type="ECO:0000256" key="3">
    <source>
        <dbReference type="ARBA" id="ARBA00004418"/>
    </source>
</evidence>
<dbReference type="InterPro" id="IPR001279">
    <property type="entry name" value="Metallo-B-lactamas"/>
</dbReference>
<feature type="signal peptide" evidence="12">
    <location>
        <begin position="1"/>
        <end position="21"/>
    </location>
</feature>
<keyword evidence="11" id="KW-0046">Antibiotic resistance</keyword>
<evidence type="ECO:0000256" key="6">
    <source>
        <dbReference type="ARBA" id="ARBA00022723"/>
    </source>
</evidence>
<evidence type="ECO:0000256" key="1">
    <source>
        <dbReference type="ARBA" id="ARBA00001526"/>
    </source>
</evidence>
<dbReference type="NCBIfam" id="NF033105">
    <property type="entry name" value="bla_subclass_B3"/>
    <property type="match status" value="1"/>
</dbReference>
<dbReference type="Gene3D" id="3.60.15.10">
    <property type="entry name" value="Ribonuclease Z/Hydroxyacylglutathione hydrolase-like"/>
    <property type="match status" value="1"/>
</dbReference>
<keyword evidence="7 12" id="KW-0732">Signal</keyword>
<dbReference type="EC" id="3.5.2.6" evidence="5"/>
<sequence length="278" mass="28946">MTLFRRIATILAFSAVTSAHAAMETPVAPFPLYGNSYYVGMQGIGSVLITSSEGHILIDGGFPESAAHIASGIRALGFKVGDVKLILNSHVHGDHAGGIAELQRLSGAIVMTSPASVQALRDGMAGKDDPQFADLQPFPQVGAAQPVMDGEVVRVGPLAVTAHYTPGHTRSGVSWSWTSCQQARCGAMVFADSINPISSDGFRFSANSAYPGIVQDFGYSYTVLGQLPCDVLVAAHPDAAALKAQAGMLGDGGACKRYVAASRDKLKARLASERAAAQ</sequence>
<comment type="cofactor">
    <cofactor evidence="2">
        <name>Zn(2+)</name>
        <dbReference type="ChEBI" id="CHEBI:29105"/>
    </cofactor>
</comment>
<dbReference type="Pfam" id="PF00753">
    <property type="entry name" value="Lactamase_B"/>
    <property type="match status" value="1"/>
</dbReference>
<comment type="caution">
    <text evidence="14">The sequence shown here is derived from an EMBL/GenBank/DDBJ whole genome shotgun (WGS) entry which is preliminary data.</text>
</comment>
<dbReference type="GO" id="GO:0046677">
    <property type="term" value="P:response to antibiotic"/>
    <property type="evidence" value="ECO:0007669"/>
    <property type="project" value="UniProtKB-KW"/>
</dbReference>
<dbReference type="PROSITE" id="PS00743">
    <property type="entry name" value="BETA_LACTAMASE_B_1"/>
    <property type="match status" value="1"/>
</dbReference>
<feature type="chain" id="PRO_5030893904" description="beta-lactamase" evidence="12">
    <location>
        <begin position="22"/>
        <end position="278"/>
    </location>
</feature>
<dbReference type="SMART" id="SM00849">
    <property type="entry name" value="Lactamase_B"/>
    <property type="match status" value="1"/>
</dbReference>
<keyword evidence="8" id="KW-0574">Periplasm</keyword>
<dbReference type="GO" id="GO:0008270">
    <property type="term" value="F:zinc ion binding"/>
    <property type="evidence" value="ECO:0007669"/>
    <property type="project" value="InterPro"/>
</dbReference>
<evidence type="ECO:0000256" key="11">
    <source>
        <dbReference type="ARBA" id="ARBA00023251"/>
    </source>
</evidence>
<name>A0A7X4GPT2_9BURK</name>
<evidence type="ECO:0000259" key="13">
    <source>
        <dbReference type="SMART" id="SM00849"/>
    </source>
</evidence>
<keyword evidence="10" id="KW-0862">Zinc</keyword>
<dbReference type="EMBL" id="WWCK01000002">
    <property type="protein sequence ID" value="MYM66419.1"/>
    <property type="molecule type" value="Genomic_DNA"/>
</dbReference>
<evidence type="ECO:0000256" key="10">
    <source>
        <dbReference type="ARBA" id="ARBA00022833"/>
    </source>
</evidence>
<dbReference type="InterPro" id="IPR050855">
    <property type="entry name" value="NDM-1-like"/>
</dbReference>
<dbReference type="SUPFAM" id="SSF56281">
    <property type="entry name" value="Metallo-hydrolase/oxidoreductase"/>
    <property type="match status" value="1"/>
</dbReference>
<protein>
    <recommendedName>
        <fullName evidence="5">beta-lactamase</fullName>
        <ecNumber evidence="5">3.5.2.6</ecNumber>
    </recommendedName>
</protein>
<organism evidence="14 15">
    <name type="scientific">Duganella rivi</name>
    <dbReference type="NCBI Taxonomy" id="2666083"/>
    <lineage>
        <taxon>Bacteria</taxon>
        <taxon>Pseudomonadati</taxon>
        <taxon>Pseudomonadota</taxon>
        <taxon>Betaproteobacteria</taxon>
        <taxon>Burkholderiales</taxon>
        <taxon>Oxalobacteraceae</taxon>
        <taxon>Telluria group</taxon>
        <taxon>Duganella</taxon>
    </lineage>
</organism>
<dbReference type="AlphaFoldDB" id="A0A7X4GPT2"/>
<dbReference type="Proteomes" id="UP000450012">
    <property type="component" value="Unassembled WGS sequence"/>
</dbReference>
<comment type="catalytic activity">
    <reaction evidence="1">
        <text>a beta-lactam + H2O = a substituted beta-amino acid</text>
        <dbReference type="Rhea" id="RHEA:20401"/>
        <dbReference type="ChEBI" id="CHEBI:15377"/>
        <dbReference type="ChEBI" id="CHEBI:35627"/>
        <dbReference type="ChEBI" id="CHEBI:140347"/>
        <dbReference type="EC" id="3.5.2.6"/>
    </reaction>
</comment>
<evidence type="ECO:0000256" key="12">
    <source>
        <dbReference type="SAM" id="SignalP"/>
    </source>
</evidence>